<feature type="transmembrane region" description="Helical" evidence="1">
    <location>
        <begin position="91"/>
        <end position="121"/>
    </location>
</feature>
<evidence type="ECO:0000256" key="1">
    <source>
        <dbReference type="SAM" id="Phobius"/>
    </source>
</evidence>
<evidence type="ECO:0000313" key="2">
    <source>
        <dbReference type="EMBL" id="QDT39360.1"/>
    </source>
</evidence>
<evidence type="ECO:0000313" key="3">
    <source>
        <dbReference type="Proteomes" id="UP000317318"/>
    </source>
</evidence>
<dbReference type="EMBL" id="CP036268">
    <property type="protein sequence ID" value="QDT39360.1"/>
    <property type="molecule type" value="Genomic_DNA"/>
</dbReference>
<keyword evidence="1" id="KW-0812">Transmembrane</keyword>
<name>A0A517R666_9PLAN</name>
<dbReference type="RefSeq" id="WP_145365505.1">
    <property type="nucleotide sequence ID" value="NZ_CP036268.1"/>
</dbReference>
<proteinExistence type="predicted"/>
<keyword evidence="1" id="KW-1133">Transmembrane helix</keyword>
<organism evidence="2 3">
    <name type="scientific">Stratiformator vulcanicus</name>
    <dbReference type="NCBI Taxonomy" id="2527980"/>
    <lineage>
        <taxon>Bacteria</taxon>
        <taxon>Pseudomonadati</taxon>
        <taxon>Planctomycetota</taxon>
        <taxon>Planctomycetia</taxon>
        <taxon>Planctomycetales</taxon>
        <taxon>Planctomycetaceae</taxon>
        <taxon>Stratiformator</taxon>
    </lineage>
</organism>
<protein>
    <submittedName>
        <fullName evidence="2">Uncharacterized protein</fullName>
    </submittedName>
</protein>
<dbReference type="KEGG" id="svp:Pan189_37660"/>
<accession>A0A517R666</accession>
<feature type="transmembrane region" description="Helical" evidence="1">
    <location>
        <begin position="58"/>
        <end position="79"/>
    </location>
</feature>
<keyword evidence="1" id="KW-0472">Membrane</keyword>
<dbReference type="AlphaFoldDB" id="A0A517R666"/>
<feature type="transmembrane region" description="Helical" evidence="1">
    <location>
        <begin position="15"/>
        <end position="37"/>
    </location>
</feature>
<gene>
    <name evidence="2" type="ORF">Pan189_37660</name>
</gene>
<dbReference type="Proteomes" id="UP000317318">
    <property type="component" value="Chromosome"/>
</dbReference>
<sequence length="125" mass="13643">MNATDADSTTAAEGWWSHIWFVAVLGGPLVTSFCFMLKHVIPAPTGFGQQNNWTVGDYAFFYGPIIAMGIATFVGWDAVLKERANTRGGRAIMLVVTPILVVFMTAIYLVCTAVMLSLLGFNRYA</sequence>
<keyword evidence="3" id="KW-1185">Reference proteome</keyword>
<reference evidence="2 3" key="1">
    <citation type="submission" date="2019-02" db="EMBL/GenBank/DDBJ databases">
        <title>Deep-cultivation of Planctomycetes and their phenomic and genomic characterization uncovers novel biology.</title>
        <authorList>
            <person name="Wiegand S."/>
            <person name="Jogler M."/>
            <person name="Boedeker C."/>
            <person name="Pinto D."/>
            <person name="Vollmers J."/>
            <person name="Rivas-Marin E."/>
            <person name="Kohn T."/>
            <person name="Peeters S.H."/>
            <person name="Heuer A."/>
            <person name="Rast P."/>
            <person name="Oberbeckmann S."/>
            <person name="Bunk B."/>
            <person name="Jeske O."/>
            <person name="Meyerdierks A."/>
            <person name="Storesund J.E."/>
            <person name="Kallscheuer N."/>
            <person name="Luecker S."/>
            <person name="Lage O.M."/>
            <person name="Pohl T."/>
            <person name="Merkel B.J."/>
            <person name="Hornburger P."/>
            <person name="Mueller R.-W."/>
            <person name="Bruemmer F."/>
            <person name="Labrenz M."/>
            <person name="Spormann A.M."/>
            <person name="Op den Camp H."/>
            <person name="Overmann J."/>
            <person name="Amann R."/>
            <person name="Jetten M.S.M."/>
            <person name="Mascher T."/>
            <person name="Medema M.H."/>
            <person name="Devos D.P."/>
            <person name="Kaster A.-K."/>
            <person name="Ovreas L."/>
            <person name="Rohde M."/>
            <person name="Galperin M.Y."/>
            <person name="Jogler C."/>
        </authorList>
    </citation>
    <scope>NUCLEOTIDE SEQUENCE [LARGE SCALE GENOMIC DNA]</scope>
    <source>
        <strain evidence="2 3">Pan189</strain>
    </source>
</reference>